<dbReference type="Pfam" id="PF13430">
    <property type="entry name" value="DUF4112"/>
    <property type="match status" value="1"/>
</dbReference>
<dbReference type="STRING" id="454136.NIES2119_20960"/>
<sequence>MITKSQRTASTLKRLRRISYVLDNAIPIPGTKFRFGIDPILGFIPGGGDTVSAFFAAYIVWEAATLGLPKPILMRMFSNILYDTFAGSIPVAGDLFDFAWKANARNVALLEEYLKSPESNEKPDKWFLFLLLIGLILFVAVVGTISVLIITFFFNLITGNR</sequence>
<proteinExistence type="predicted"/>
<dbReference type="PANTHER" id="PTHR35519">
    <property type="entry name" value="MEMBRANE PROTEINS"/>
    <property type="match status" value="1"/>
</dbReference>
<gene>
    <name evidence="2" type="ORF">NIES2119_20960</name>
</gene>
<keyword evidence="1" id="KW-0812">Transmembrane</keyword>
<organism evidence="2 3">
    <name type="scientific">[Phormidium ambiguum] IAM M-71</name>
    <dbReference type="NCBI Taxonomy" id="454136"/>
    <lineage>
        <taxon>Bacteria</taxon>
        <taxon>Bacillati</taxon>
        <taxon>Cyanobacteriota</taxon>
        <taxon>Cyanophyceae</taxon>
        <taxon>Oscillatoriophycideae</taxon>
        <taxon>Aerosakkonematales</taxon>
        <taxon>Aerosakkonemataceae</taxon>
        <taxon>Floridanema</taxon>
    </lineage>
</organism>
<dbReference type="InterPro" id="IPR025187">
    <property type="entry name" value="DUF4112"/>
</dbReference>
<feature type="transmembrane region" description="Helical" evidence="1">
    <location>
        <begin position="40"/>
        <end position="61"/>
    </location>
</feature>
<keyword evidence="1" id="KW-1133">Transmembrane helix</keyword>
<dbReference type="RefSeq" id="WP_073595500.1">
    <property type="nucleotide sequence ID" value="NZ_MRCE01000023.1"/>
</dbReference>
<dbReference type="Proteomes" id="UP000185860">
    <property type="component" value="Unassembled WGS sequence"/>
</dbReference>
<feature type="transmembrane region" description="Helical" evidence="1">
    <location>
        <begin position="126"/>
        <end position="157"/>
    </location>
</feature>
<protein>
    <recommendedName>
        <fullName evidence="4">DUF4112 domain-containing protein</fullName>
    </recommendedName>
</protein>
<keyword evidence="1" id="KW-0472">Membrane</keyword>
<evidence type="ECO:0008006" key="4">
    <source>
        <dbReference type="Google" id="ProtNLM"/>
    </source>
</evidence>
<evidence type="ECO:0000313" key="2">
    <source>
        <dbReference type="EMBL" id="OKH35291.1"/>
    </source>
</evidence>
<comment type="caution">
    <text evidence="2">The sequence shown here is derived from an EMBL/GenBank/DDBJ whole genome shotgun (WGS) entry which is preliminary data.</text>
</comment>
<dbReference type="PANTHER" id="PTHR35519:SF2">
    <property type="entry name" value="PH DOMAIN PROTEIN"/>
    <property type="match status" value="1"/>
</dbReference>
<evidence type="ECO:0000313" key="3">
    <source>
        <dbReference type="Proteomes" id="UP000185860"/>
    </source>
</evidence>
<accession>A0A1U7IEF5</accession>
<dbReference type="AlphaFoldDB" id="A0A1U7IEF5"/>
<evidence type="ECO:0000256" key="1">
    <source>
        <dbReference type="SAM" id="Phobius"/>
    </source>
</evidence>
<reference evidence="2 3" key="1">
    <citation type="submission" date="2016-11" db="EMBL/GenBank/DDBJ databases">
        <title>Draft Genome Sequences of Nine Cyanobacterial Strains from Diverse Habitats.</title>
        <authorList>
            <person name="Zhu T."/>
            <person name="Hou S."/>
            <person name="Lu X."/>
            <person name="Hess W.R."/>
        </authorList>
    </citation>
    <scope>NUCLEOTIDE SEQUENCE [LARGE SCALE GENOMIC DNA]</scope>
    <source>
        <strain evidence="2 3">IAM M-71</strain>
    </source>
</reference>
<name>A0A1U7IEF5_9CYAN</name>
<dbReference type="OrthoDB" id="513552at2"/>
<dbReference type="EMBL" id="MRCE01000023">
    <property type="protein sequence ID" value="OKH35291.1"/>
    <property type="molecule type" value="Genomic_DNA"/>
</dbReference>